<dbReference type="Pfam" id="PF21342">
    <property type="entry name" value="SoxA-TsdA_cyt-c"/>
    <property type="match status" value="1"/>
</dbReference>
<name>B8END0_METSB</name>
<dbReference type="PANTHER" id="PTHR35008:SF9">
    <property type="entry name" value="CYTOCHROME C DOMAIN-CONTAINING PROTEIN"/>
    <property type="match status" value="1"/>
</dbReference>
<protein>
    <submittedName>
        <fullName evidence="7">Cytochrome c class I</fullName>
    </submittedName>
</protein>
<feature type="signal peptide" evidence="5">
    <location>
        <begin position="1"/>
        <end position="32"/>
    </location>
</feature>
<dbReference type="GO" id="GO:0020037">
    <property type="term" value="F:heme binding"/>
    <property type="evidence" value="ECO:0007669"/>
    <property type="project" value="InterPro"/>
</dbReference>
<evidence type="ECO:0000256" key="3">
    <source>
        <dbReference type="ARBA" id="ARBA00023004"/>
    </source>
</evidence>
<gene>
    <name evidence="7" type="ordered locus">Msil_1092</name>
</gene>
<proteinExistence type="predicted"/>
<dbReference type="GO" id="GO:0046872">
    <property type="term" value="F:metal ion binding"/>
    <property type="evidence" value="ECO:0007669"/>
    <property type="project" value="UniProtKB-KW"/>
</dbReference>
<evidence type="ECO:0000256" key="2">
    <source>
        <dbReference type="ARBA" id="ARBA00022723"/>
    </source>
</evidence>
<sequence>MAASFARRVCACAGVLCALAALAIGAAGGARAQNAVWRVPDMRALPDDAHGRLVRLGREIVTQTPALIGPGAPDPAQRFAGNNLACADCHLEAGTKKFGLPLFGLIADFPAYSERRGVEISLPQRIDSCLTRSLNGRAAPADSPAIAALVAYLDFLSSGMTPGEQLAGHGSGAIPELDRAADPKRGEPIYATICAACHRADGAGVPRDPGALSLGYAVPPLWGADSFNDGAGMARLITMANFAHSNMPGGADYLNPKLSVEEAWDVAAFVESQQRPQKPGLDHDFPDLIEKPIDAPYGPYADGFSAEQHKYGPFAPIRAEIARLKAERGANAQ</sequence>
<keyword evidence="5" id="KW-0732">Signal</keyword>
<keyword evidence="8" id="KW-1185">Reference proteome</keyword>
<keyword evidence="1 4" id="KW-0349">Heme</keyword>
<evidence type="ECO:0000313" key="7">
    <source>
        <dbReference type="EMBL" id="ACK50061.1"/>
    </source>
</evidence>
<dbReference type="PANTHER" id="PTHR35008">
    <property type="entry name" value="BLL4482 PROTEIN-RELATED"/>
    <property type="match status" value="1"/>
</dbReference>
<dbReference type="STRING" id="395965.Msil_1092"/>
<accession>B8END0</accession>
<evidence type="ECO:0000256" key="4">
    <source>
        <dbReference type="PROSITE-ProRule" id="PRU00433"/>
    </source>
</evidence>
<dbReference type="HOGENOM" id="CLU_058582_0_0_5"/>
<dbReference type="Pfam" id="PF00034">
    <property type="entry name" value="Cytochrom_C"/>
    <property type="match status" value="1"/>
</dbReference>
<feature type="domain" description="Cytochrome c" evidence="6">
    <location>
        <begin position="181"/>
        <end position="274"/>
    </location>
</feature>
<dbReference type="AlphaFoldDB" id="B8END0"/>
<dbReference type="OrthoDB" id="9779283at2"/>
<feature type="chain" id="PRO_5002871716" evidence="5">
    <location>
        <begin position="33"/>
        <end position="333"/>
    </location>
</feature>
<keyword evidence="3 4" id="KW-0408">Iron</keyword>
<dbReference type="eggNOG" id="COG3258">
    <property type="taxonomic scope" value="Bacteria"/>
</dbReference>
<dbReference type="InterPro" id="IPR036909">
    <property type="entry name" value="Cyt_c-like_dom_sf"/>
</dbReference>
<evidence type="ECO:0000256" key="1">
    <source>
        <dbReference type="ARBA" id="ARBA00022617"/>
    </source>
</evidence>
<dbReference type="Proteomes" id="UP000002257">
    <property type="component" value="Chromosome"/>
</dbReference>
<organism evidence="7 8">
    <name type="scientific">Methylocella silvestris (strain DSM 15510 / CIP 108128 / LMG 27833 / NCIMB 13906 / BL2)</name>
    <dbReference type="NCBI Taxonomy" id="395965"/>
    <lineage>
        <taxon>Bacteria</taxon>
        <taxon>Pseudomonadati</taxon>
        <taxon>Pseudomonadota</taxon>
        <taxon>Alphaproteobacteria</taxon>
        <taxon>Hyphomicrobiales</taxon>
        <taxon>Beijerinckiaceae</taxon>
        <taxon>Methylocella</taxon>
    </lineage>
</organism>
<dbReference type="PROSITE" id="PS51007">
    <property type="entry name" value="CYTC"/>
    <property type="match status" value="1"/>
</dbReference>
<dbReference type="InterPro" id="IPR051459">
    <property type="entry name" value="Cytochrome_c-type_DH"/>
</dbReference>
<evidence type="ECO:0000259" key="6">
    <source>
        <dbReference type="PROSITE" id="PS51007"/>
    </source>
</evidence>
<evidence type="ECO:0000313" key="8">
    <source>
        <dbReference type="Proteomes" id="UP000002257"/>
    </source>
</evidence>
<dbReference type="SUPFAM" id="SSF46626">
    <property type="entry name" value="Cytochrome c"/>
    <property type="match status" value="2"/>
</dbReference>
<keyword evidence="2 4" id="KW-0479">Metal-binding</keyword>
<evidence type="ECO:0000256" key="5">
    <source>
        <dbReference type="SAM" id="SignalP"/>
    </source>
</evidence>
<dbReference type="Gene3D" id="1.10.760.10">
    <property type="entry name" value="Cytochrome c-like domain"/>
    <property type="match status" value="2"/>
</dbReference>
<dbReference type="InterPro" id="IPR009056">
    <property type="entry name" value="Cyt_c-like_dom"/>
</dbReference>
<dbReference type="GO" id="GO:0009055">
    <property type="term" value="F:electron transfer activity"/>
    <property type="evidence" value="ECO:0007669"/>
    <property type="project" value="InterPro"/>
</dbReference>
<dbReference type="EMBL" id="CP001280">
    <property type="protein sequence ID" value="ACK50061.1"/>
    <property type="molecule type" value="Genomic_DNA"/>
</dbReference>
<reference evidence="7 8" key="1">
    <citation type="journal article" date="2010" name="J. Bacteriol.">
        <title>Complete genome sequence of the aerobic facultative methanotroph Methylocella silvestris BL2.</title>
        <authorList>
            <person name="Chen Y."/>
            <person name="Crombie A."/>
            <person name="Rahman M.T."/>
            <person name="Dedysh S.N."/>
            <person name="Liesack W."/>
            <person name="Stott M.B."/>
            <person name="Alam M."/>
            <person name="Theisen A.R."/>
            <person name="Murrell J.C."/>
            <person name="Dunfield P.F."/>
        </authorList>
    </citation>
    <scope>NUCLEOTIDE SEQUENCE [LARGE SCALE GENOMIC DNA]</scope>
    <source>
        <strain evidence="8">DSM 15510 / CIP 108128 / LMG 27833 / NCIMB 13906 / BL2</strain>
    </source>
</reference>
<dbReference type="KEGG" id="msl:Msil_1092"/>